<dbReference type="PANTHER" id="PTHR36512">
    <property type="entry name" value="D-AMINOPEPTIDASE"/>
    <property type="match status" value="1"/>
</dbReference>
<accession>A0A410QFG1</accession>
<evidence type="ECO:0000313" key="3">
    <source>
        <dbReference type="Proteomes" id="UP000287969"/>
    </source>
</evidence>
<dbReference type="Pfam" id="PF03576">
    <property type="entry name" value="Peptidase_S58"/>
    <property type="match status" value="1"/>
</dbReference>
<dbReference type="InterPro" id="IPR005321">
    <property type="entry name" value="Peptidase_S58_DmpA"/>
</dbReference>
<dbReference type="SUPFAM" id="SSF56266">
    <property type="entry name" value="DmpA/ArgJ-like"/>
    <property type="match status" value="1"/>
</dbReference>
<dbReference type="EMBL" id="CP035282">
    <property type="protein sequence ID" value="QAT62741.1"/>
    <property type="molecule type" value="Genomic_DNA"/>
</dbReference>
<protein>
    <submittedName>
        <fullName evidence="2">Peptidase S58 family protein</fullName>
    </submittedName>
</protein>
<dbReference type="PANTHER" id="PTHR36512:SF3">
    <property type="entry name" value="BLR5678 PROTEIN"/>
    <property type="match status" value="1"/>
</dbReference>
<dbReference type="CDD" id="cd02252">
    <property type="entry name" value="nylC_like"/>
    <property type="match status" value="1"/>
</dbReference>
<evidence type="ECO:0000313" key="2">
    <source>
        <dbReference type="EMBL" id="QAT62741.1"/>
    </source>
</evidence>
<dbReference type="AlphaFoldDB" id="A0A410QFG1"/>
<reference evidence="3" key="1">
    <citation type="submission" date="2019-01" db="EMBL/GenBank/DDBJ databases">
        <title>Draft genomes of a novel of Sporanaerobacter strains.</title>
        <authorList>
            <person name="Ma S."/>
        </authorList>
    </citation>
    <scope>NUCLEOTIDE SEQUENCE [LARGE SCALE GENOMIC DNA]</scope>
    <source>
        <strain evidence="3">NJN-17</strain>
    </source>
</reference>
<sequence>MYKGYITDIPGIEVGHFSSDKGMTGCTVVLCKRGATGGVDVRGSAPGTRETDLLKAEKLVDKIHGVVLSGGSAFGLDAAGGVMKYLEEMGSGFDVGVTKVPIVCGAVIFDLNLGDYKIRPDFHMGYEAAKNSSSEERRQGNIGCGTGATVGKILGPENSMKSGLGSASMNVGNLWVGALVVVNSYGDVYDYNNNHILAGIFDRKNKKLMNSYELMKEKEKTTGFPMGNTTIGVVATNGKITKAEGNKIAQMAQNGLARSINPINTTYDGDTVFVMGTGEVKGDINLMGTLASETVSRAITNGVLSAEGYEDIPSYKDINGEGNIDFMK</sequence>
<gene>
    <name evidence="2" type="ORF">EQM13_14795</name>
</gene>
<dbReference type="GO" id="GO:0004177">
    <property type="term" value="F:aminopeptidase activity"/>
    <property type="evidence" value="ECO:0007669"/>
    <property type="project" value="TreeGrafter"/>
</dbReference>
<evidence type="ECO:0000256" key="1">
    <source>
        <dbReference type="ARBA" id="ARBA00007068"/>
    </source>
</evidence>
<dbReference type="KEGG" id="spoa:EQM13_14795"/>
<dbReference type="Proteomes" id="UP000287969">
    <property type="component" value="Chromosome"/>
</dbReference>
<keyword evidence="3" id="KW-1185">Reference proteome</keyword>
<dbReference type="Gene3D" id="3.60.70.12">
    <property type="entry name" value="L-amino peptidase D-ALA esterase/amidase"/>
    <property type="match status" value="1"/>
</dbReference>
<proteinExistence type="inferred from homology"/>
<dbReference type="RefSeq" id="WP_128753089.1">
    <property type="nucleotide sequence ID" value="NZ_CP035282.1"/>
</dbReference>
<dbReference type="InterPro" id="IPR016117">
    <property type="entry name" value="ArgJ-like_dom_sf"/>
</dbReference>
<organism evidence="2 3">
    <name type="scientific">Acidilutibacter cellobiosedens</name>
    <dbReference type="NCBI Taxonomy" id="2507161"/>
    <lineage>
        <taxon>Bacteria</taxon>
        <taxon>Bacillati</taxon>
        <taxon>Bacillota</taxon>
        <taxon>Tissierellia</taxon>
        <taxon>Tissierellales</taxon>
        <taxon>Acidilutibacteraceae</taxon>
        <taxon>Acidilutibacter</taxon>
    </lineage>
</organism>
<name>A0A410QFG1_9FIRM</name>
<dbReference type="OrthoDB" id="9808347at2"/>
<comment type="similarity">
    <text evidence="1">Belongs to the peptidase S58 family.</text>
</comment>